<dbReference type="InParanoid" id="A0A7J7CD04"/>
<protein>
    <submittedName>
        <fullName evidence="1">Uncharacterized protein</fullName>
    </submittedName>
</protein>
<evidence type="ECO:0000313" key="2">
    <source>
        <dbReference type="Proteomes" id="UP000593562"/>
    </source>
</evidence>
<gene>
    <name evidence="1" type="ORF">HS088_TW18G00500</name>
</gene>
<keyword evidence="2" id="KW-1185">Reference proteome</keyword>
<organism evidence="1 2">
    <name type="scientific">Tripterygium wilfordii</name>
    <name type="common">Thunder God vine</name>
    <dbReference type="NCBI Taxonomy" id="458696"/>
    <lineage>
        <taxon>Eukaryota</taxon>
        <taxon>Viridiplantae</taxon>
        <taxon>Streptophyta</taxon>
        <taxon>Embryophyta</taxon>
        <taxon>Tracheophyta</taxon>
        <taxon>Spermatophyta</taxon>
        <taxon>Magnoliopsida</taxon>
        <taxon>eudicotyledons</taxon>
        <taxon>Gunneridae</taxon>
        <taxon>Pentapetalae</taxon>
        <taxon>rosids</taxon>
        <taxon>fabids</taxon>
        <taxon>Celastrales</taxon>
        <taxon>Celastraceae</taxon>
        <taxon>Tripterygium</taxon>
    </lineage>
</organism>
<proteinExistence type="predicted"/>
<comment type="caution">
    <text evidence="1">The sequence shown here is derived from an EMBL/GenBank/DDBJ whole genome shotgun (WGS) entry which is preliminary data.</text>
</comment>
<name>A0A7J7CD04_TRIWF</name>
<sequence>MGGQSSTMQASFQGLIHLQINVGVTDFQIQSLAKAMKPDNERLINSNKTSISSKLEDMTTKDVGASFDLLR</sequence>
<reference evidence="1 2" key="1">
    <citation type="journal article" date="2020" name="Nat. Commun.">
        <title>Genome of Tripterygium wilfordii and identification of cytochrome P450 involved in triptolide biosynthesis.</title>
        <authorList>
            <person name="Tu L."/>
            <person name="Su P."/>
            <person name="Zhang Z."/>
            <person name="Gao L."/>
            <person name="Wang J."/>
            <person name="Hu T."/>
            <person name="Zhou J."/>
            <person name="Zhang Y."/>
            <person name="Zhao Y."/>
            <person name="Liu Y."/>
            <person name="Song Y."/>
            <person name="Tong Y."/>
            <person name="Lu Y."/>
            <person name="Yang J."/>
            <person name="Xu C."/>
            <person name="Jia M."/>
            <person name="Peters R.J."/>
            <person name="Huang L."/>
            <person name="Gao W."/>
        </authorList>
    </citation>
    <scope>NUCLEOTIDE SEQUENCE [LARGE SCALE GENOMIC DNA]</scope>
    <source>
        <strain evidence="2">cv. XIE 37</strain>
        <tissue evidence="1">Leaf</tissue>
    </source>
</reference>
<evidence type="ECO:0000313" key="1">
    <source>
        <dbReference type="EMBL" id="KAF5731815.1"/>
    </source>
</evidence>
<dbReference type="Proteomes" id="UP000593562">
    <property type="component" value="Unassembled WGS sequence"/>
</dbReference>
<accession>A0A7J7CD04</accession>
<dbReference type="EMBL" id="JAAARO010000018">
    <property type="protein sequence ID" value="KAF5731815.1"/>
    <property type="molecule type" value="Genomic_DNA"/>
</dbReference>
<dbReference type="AlphaFoldDB" id="A0A7J7CD04"/>